<organism evidence="1 2">
    <name type="scientific">Paracoccus yeei</name>
    <dbReference type="NCBI Taxonomy" id="147645"/>
    <lineage>
        <taxon>Bacteria</taxon>
        <taxon>Pseudomonadati</taxon>
        <taxon>Pseudomonadota</taxon>
        <taxon>Alphaproteobacteria</taxon>
        <taxon>Rhodobacterales</taxon>
        <taxon>Paracoccaceae</taxon>
        <taxon>Paracoccus</taxon>
    </lineage>
</organism>
<sequence>MQRIREFNLTNSDVARTNFRLKPSIENPAPRGMDQQAVKAFAESAQEQWKAKAEIISNARSTLQHVAVLVGVMCSVTPEAAFEMLTQ</sequence>
<proteinExistence type="predicted"/>
<dbReference type="AlphaFoldDB" id="A0A1V0GSD8"/>
<evidence type="ECO:0000313" key="1">
    <source>
        <dbReference type="EMBL" id="ARC36619.1"/>
    </source>
</evidence>
<protein>
    <submittedName>
        <fullName evidence="1">Uncharacterized protein</fullName>
    </submittedName>
</protein>
<dbReference type="Proteomes" id="UP000191257">
    <property type="component" value="Chromosome"/>
</dbReference>
<dbReference type="EMBL" id="CP020442">
    <property type="protein sequence ID" value="ARC36619.1"/>
    <property type="molecule type" value="Genomic_DNA"/>
</dbReference>
<reference evidence="1" key="1">
    <citation type="submission" date="2017-12" db="EMBL/GenBank/DDBJ databases">
        <title>FDA dAtabase for Regulatory Grade micrObial Sequences (FDA-ARGOS): Supporting development and validation of Infectious Disease Dx tests.</title>
        <authorList>
            <person name="Campos J."/>
            <person name="Goldberg B."/>
            <person name="Tallon L."/>
            <person name="Sadzewicz L."/>
            <person name="Sengamalay N."/>
            <person name="Ott S."/>
            <person name="Godinez A."/>
            <person name="Nagaraj S."/>
            <person name="Vyas G."/>
            <person name="Aluvathingal J."/>
            <person name="Nadendla S."/>
            <person name="Geyer C."/>
            <person name="Nandy P."/>
            <person name="Hobson J."/>
            <person name="Sichtig H."/>
        </authorList>
    </citation>
    <scope>NUCLEOTIDE SEQUENCE</scope>
    <source>
        <strain evidence="1">FDAARGOS_252</strain>
    </source>
</reference>
<accession>A0A1V0GSD8</accession>
<evidence type="ECO:0000313" key="2">
    <source>
        <dbReference type="Proteomes" id="UP000191257"/>
    </source>
</evidence>
<name>A0A1V0GSD8_9RHOB</name>
<keyword evidence="2" id="KW-1185">Reference proteome</keyword>
<gene>
    <name evidence="1" type="ORF">A6J80_09685</name>
</gene>
<dbReference type="KEGG" id="pye:A6J80_09685"/>